<keyword evidence="1" id="KW-0472">Membrane</keyword>
<dbReference type="EMBL" id="CAJJDM010000088">
    <property type="protein sequence ID" value="CAD8090367.1"/>
    <property type="molecule type" value="Genomic_DNA"/>
</dbReference>
<evidence type="ECO:0000313" key="2">
    <source>
        <dbReference type="EMBL" id="CAD8090367.1"/>
    </source>
</evidence>
<evidence type="ECO:0000313" key="3">
    <source>
        <dbReference type="Proteomes" id="UP000688137"/>
    </source>
</evidence>
<dbReference type="Proteomes" id="UP000688137">
    <property type="component" value="Unassembled WGS sequence"/>
</dbReference>
<protein>
    <recommendedName>
        <fullName evidence="4">Transmembrane protein</fullName>
    </recommendedName>
</protein>
<feature type="transmembrane region" description="Helical" evidence="1">
    <location>
        <begin position="13"/>
        <end position="36"/>
    </location>
</feature>
<accession>A0A8S1NBI4</accession>
<keyword evidence="3" id="KW-1185">Reference proteome</keyword>
<comment type="caution">
    <text evidence="2">The sequence shown here is derived from an EMBL/GenBank/DDBJ whole genome shotgun (WGS) entry which is preliminary data.</text>
</comment>
<organism evidence="2 3">
    <name type="scientific">Paramecium primaurelia</name>
    <dbReference type="NCBI Taxonomy" id="5886"/>
    <lineage>
        <taxon>Eukaryota</taxon>
        <taxon>Sar</taxon>
        <taxon>Alveolata</taxon>
        <taxon>Ciliophora</taxon>
        <taxon>Intramacronucleata</taxon>
        <taxon>Oligohymenophorea</taxon>
        <taxon>Peniculida</taxon>
        <taxon>Parameciidae</taxon>
        <taxon>Paramecium</taxon>
    </lineage>
</organism>
<evidence type="ECO:0000256" key="1">
    <source>
        <dbReference type="SAM" id="Phobius"/>
    </source>
</evidence>
<keyword evidence="1" id="KW-1133">Transmembrane helix</keyword>
<name>A0A8S1NBI4_PARPR</name>
<proteinExistence type="predicted"/>
<sequence length="81" mass="9935">MIYLLYSNNEFKYLMIIILQKIQIGLYSIFLLRWAATQYYIQIKQYKQLEFYMVNLNQIRHLLHLMVSISKIENQMVNLLD</sequence>
<reference evidence="2" key="1">
    <citation type="submission" date="2021-01" db="EMBL/GenBank/DDBJ databases">
        <authorList>
            <consortium name="Genoscope - CEA"/>
            <person name="William W."/>
        </authorList>
    </citation>
    <scope>NUCLEOTIDE SEQUENCE</scope>
</reference>
<keyword evidence="1" id="KW-0812">Transmembrane</keyword>
<gene>
    <name evidence="2" type="ORF">PPRIM_AZ9-3.1.T0850232</name>
</gene>
<dbReference type="AlphaFoldDB" id="A0A8S1NBI4"/>
<evidence type="ECO:0008006" key="4">
    <source>
        <dbReference type="Google" id="ProtNLM"/>
    </source>
</evidence>